<proteinExistence type="predicted"/>
<keyword evidence="3" id="KW-1185">Reference proteome</keyword>
<dbReference type="AlphaFoldDB" id="A0A1M7IZZ7"/>
<dbReference type="InterPro" id="IPR006827">
    <property type="entry name" value="Lant_deHydtase_N"/>
</dbReference>
<reference evidence="3" key="1">
    <citation type="submission" date="2016-11" db="EMBL/GenBank/DDBJ databases">
        <authorList>
            <person name="Varghese N."/>
            <person name="Submissions S."/>
        </authorList>
    </citation>
    <scope>NUCLEOTIDE SEQUENCE [LARGE SCALE GENOMIC DNA]</scope>
    <source>
        <strain evidence="3">DSM 26899</strain>
    </source>
</reference>
<evidence type="ECO:0000259" key="1">
    <source>
        <dbReference type="Pfam" id="PF04738"/>
    </source>
</evidence>
<evidence type="ECO:0000313" key="2">
    <source>
        <dbReference type="EMBL" id="SHM46291.1"/>
    </source>
</evidence>
<sequence length="707" mass="82650">MSRFPYNFFEEYIFRTPLFSRKNFYDQFNKEILSENELREICSHSVFQEAIYLASPYLYEELNLWLHSEKDLTQKQHKKLINTILKYYGRMSTRCTPFGLFSGVGLGKFSKDKSILRIQSSTPTGLARDRKLDMHFLVGLSKKLTLIPEIKCQLLFFPNSSIYRVGDKLRYVEYEYHNGKREYIISSAPFSEELKRVLNFSLEGKTLLQISEIFVNDEITLEDATEFIEELIENQVLVSELEPNVSGNDFLDEIISVLGRIGAKKESSILNSIKEKLTELDLQVGNSIADYVEIEKLIHSFKIEYEQKYLFQADLYFQGKRFLSNHWKKELKNGISFINKITLLQKDTYLSKFKKAFYERFGTQEMPLSIVLDTEVGIGYKQDIQSKGVHPYLDDLQLPFSKDPQDLNITINPIHKILNDKLQEALLENQSVIELSDNDFKDFDENWDDLPDTISFMSEIISESGAEKLLLGGGGGSSAANLLGRFCSEKTEVQNLTKKIVQKEEVLYPDYVSAEIIHLPEARIGNIIRRPTLRRYEIPYLAQSVLPKENQITVDDLYISLRDNRVILRSKRLDKEVKPYLTNAHNYSSNSLPVYHFLCDLYSENKRNGLSFDWGSLKYIYKFLPRIEYKNIILSKAQWTINEKDINTLFLLIDDRLQFLSELKNWRSKRKMPSWVQWVQHDNTLTLNLENFDFAQLFVETVKKEIR</sequence>
<gene>
    <name evidence="2" type="ORF">SAMN05444267_104915</name>
</gene>
<name>A0A1M7IZZ7_9FLAO</name>
<dbReference type="RefSeq" id="WP_228433908.1">
    <property type="nucleotide sequence ID" value="NZ_FRAV01000049.1"/>
</dbReference>
<feature type="domain" description="Lantibiotic dehydratase N-terminal" evidence="1">
    <location>
        <begin position="44"/>
        <end position="691"/>
    </location>
</feature>
<organism evidence="2 3">
    <name type="scientific">Chryseobacterium polytrichastri</name>
    <dbReference type="NCBI Taxonomy" id="1302687"/>
    <lineage>
        <taxon>Bacteria</taxon>
        <taxon>Pseudomonadati</taxon>
        <taxon>Bacteroidota</taxon>
        <taxon>Flavobacteriia</taxon>
        <taxon>Flavobacteriales</taxon>
        <taxon>Weeksellaceae</taxon>
        <taxon>Chryseobacterium group</taxon>
        <taxon>Chryseobacterium</taxon>
    </lineage>
</organism>
<protein>
    <submittedName>
        <fullName evidence="2">Lantibiotic dehydratase, C terminus</fullName>
    </submittedName>
</protein>
<dbReference type="Proteomes" id="UP000184364">
    <property type="component" value="Unassembled WGS sequence"/>
</dbReference>
<dbReference type="Pfam" id="PF04738">
    <property type="entry name" value="Lant_dehydr_N"/>
    <property type="match status" value="1"/>
</dbReference>
<dbReference type="STRING" id="1302687.SAMN05444267_104915"/>
<accession>A0A1M7IZZ7</accession>
<dbReference type="EMBL" id="FRAV01000049">
    <property type="protein sequence ID" value="SHM46291.1"/>
    <property type="molecule type" value="Genomic_DNA"/>
</dbReference>
<evidence type="ECO:0000313" key="3">
    <source>
        <dbReference type="Proteomes" id="UP000184364"/>
    </source>
</evidence>